<feature type="domain" description="Isochorismatase-like" evidence="2">
    <location>
        <begin position="7"/>
        <end position="152"/>
    </location>
</feature>
<accession>A0A0A6UPC3</accession>
<organism evidence="3 4">
    <name type="scientific">Actinoplanes utahensis</name>
    <dbReference type="NCBI Taxonomy" id="1869"/>
    <lineage>
        <taxon>Bacteria</taxon>
        <taxon>Bacillati</taxon>
        <taxon>Actinomycetota</taxon>
        <taxon>Actinomycetes</taxon>
        <taxon>Micromonosporales</taxon>
        <taxon>Micromonosporaceae</taxon>
        <taxon>Actinoplanes</taxon>
    </lineage>
</organism>
<evidence type="ECO:0000259" key="2">
    <source>
        <dbReference type="Pfam" id="PF00857"/>
    </source>
</evidence>
<dbReference type="GO" id="GO:0016787">
    <property type="term" value="F:hydrolase activity"/>
    <property type="evidence" value="ECO:0007669"/>
    <property type="project" value="UniProtKB-KW"/>
</dbReference>
<dbReference type="OrthoDB" id="9794942at2"/>
<dbReference type="Gene3D" id="3.40.50.850">
    <property type="entry name" value="Isochorismatase-like"/>
    <property type="match status" value="1"/>
</dbReference>
<reference evidence="3 4" key="1">
    <citation type="submission" date="2014-10" db="EMBL/GenBank/DDBJ databases">
        <title>Draft genome sequence of Actinoplanes utahensis NRRL 12052.</title>
        <authorList>
            <person name="Velasco-Bucheli B."/>
            <person name="del Cerro C."/>
            <person name="Hormigo D."/>
            <person name="Garcia J.L."/>
            <person name="Acebal C."/>
            <person name="Arroyo M."/>
            <person name="de la Mata I."/>
        </authorList>
    </citation>
    <scope>NUCLEOTIDE SEQUENCE [LARGE SCALE GENOMIC DNA]</scope>
    <source>
        <strain evidence="3 4">NRRL 12052</strain>
    </source>
</reference>
<evidence type="ECO:0000313" key="3">
    <source>
        <dbReference type="EMBL" id="KHD76903.1"/>
    </source>
</evidence>
<protein>
    <submittedName>
        <fullName evidence="3">Isochorismatase</fullName>
    </submittedName>
</protein>
<evidence type="ECO:0000313" key="4">
    <source>
        <dbReference type="Proteomes" id="UP000054537"/>
    </source>
</evidence>
<dbReference type="PANTHER" id="PTHR43540">
    <property type="entry name" value="PEROXYUREIDOACRYLATE/UREIDOACRYLATE AMIDOHYDROLASE-RELATED"/>
    <property type="match status" value="1"/>
</dbReference>
<name>A0A0A6UPC3_ACTUT</name>
<dbReference type="STRING" id="1869.MB27_13890"/>
<comment type="caution">
    <text evidence="3">The sequence shown here is derived from an EMBL/GenBank/DDBJ whole genome shotgun (WGS) entry which is preliminary data.</text>
</comment>
<evidence type="ECO:0000256" key="1">
    <source>
        <dbReference type="ARBA" id="ARBA00022801"/>
    </source>
</evidence>
<gene>
    <name evidence="3" type="ORF">MB27_13890</name>
</gene>
<dbReference type="EMBL" id="JRTT01000014">
    <property type="protein sequence ID" value="KHD76903.1"/>
    <property type="molecule type" value="Genomic_DNA"/>
</dbReference>
<dbReference type="Pfam" id="PF00857">
    <property type="entry name" value="Isochorismatase"/>
    <property type="match status" value="1"/>
</dbReference>
<dbReference type="eggNOG" id="COG1335">
    <property type="taxonomic scope" value="Bacteria"/>
</dbReference>
<dbReference type="InterPro" id="IPR036380">
    <property type="entry name" value="Isochorismatase-like_sf"/>
</dbReference>
<sequence length="212" mass="22123">MTTPRRALIVIDVQQEYFSGPLEIRYPPHADSLPRIAQAIDAATAAGIPVVAVQHTAGEGAPVFDPTGPGFELHPEVASRRTDEWKSVVKRYGTVFAGTDLLPWLRERGIDTITLVGYMTNNCVLASAAEAETHGLAAEVLADATGAIHIANEAGFADAKTIHTTLMALLDSNLAAVADTATWSGAVTTGRSLPKPDLGASAVTGAQRAGQA</sequence>
<dbReference type="Proteomes" id="UP000054537">
    <property type="component" value="Unassembled WGS sequence"/>
</dbReference>
<proteinExistence type="predicted"/>
<dbReference type="InterPro" id="IPR000868">
    <property type="entry name" value="Isochorismatase-like_dom"/>
</dbReference>
<keyword evidence="4" id="KW-1185">Reference proteome</keyword>
<keyword evidence="1" id="KW-0378">Hydrolase</keyword>
<dbReference type="PANTHER" id="PTHR43540:SF6">
    <property type="entry name" value="ISOCHORISMATASE-LIKE DOMAIN-CONTAINING PROTEIN"/>
    <property type="match status" value="1"/>
</dbReference>
<dbReference type="AlphaFoldDB" id="A0A0A6UPC3"/>
<dbReference type="InterPro" id="IPR050272">
    <property type="entry name" value="Isochorismatase-like_hydrls"/>
</dbReference>
<dbReference type="SUPFAM" id="SSF52499">
    <property type="entry name" value="Isochorismatase-like hydrolases"/>
    <property type="match status" value="1"/>
</dbReference>
<dbReference type="RefSeq" id="WP_043524850.1">
    <property type="nucleotide sequence ID" value="NZ_BAABKU010000012.1"/>
</dbReference>